<dbReference type="PANTHER" id="PTHR43854">
    <property type="entry name" value="INDOLEPYRUVATE OXIDOREDUCTASE SUBUNIT IORB"/>
    <property type="match status" value="1"/>
</dbReference>
<protein>
    <submittedName>
        <fullName evidence="3">Indolepyruvate oxidoreductase subunit beta</fullName>
    </submittedName>
</protein>
<proteinExistence type="predicted"/>
<evidence type="ECO:0000259" key="2">
    <source>
        <dbReference type="Pfam" id="PF01558"/>
    </source>
</evidence>
<dbReference type="GO" id="GO:0016903">
    <property type="term" value="F:oxidoreductase activity, acting on the aldehyde or oxo group of donors"/>
    <property type="evidence" value="ECO:0007669"/>
    <property type="project" value="InterPro"/>
</dbReference>
<evidence type="ECO:0000313" key="3">
    <source>
        <dbReference type="EMBL" id="HGV54515.1"/>
    </source>
</evidence>
<dbReference type="PANTHER" id="PTHR43854:SF1">
    <property type="entry name" value="INDOLEPYRUVATE OXIDOREDUCTASE SUBUNIT IORB"/>
    <property type="match status" value="1"/>
</dbReference>
<dbReference type="InterPro" id="IPR019752">
    <property type="entry name" value="Pyrv/ketoisovalerate_OxRed_cat"/>
</dbReference>
<dbReference type="EMBL" id="DSZU01000007">
    <property type="protein sequence ID" value="HGV54515.1"/>
    <property type="molecule type" value="Genomic_DNA"/>
</dbReference>
<gene>
    <name evidence="3" type="ORF">ENT73_00310</name>
</gene>
<accession>A0A832GNV7</accession>
<sequence>MGEVVNLLLAGTGGQGIVLASRIIAWVAFKSGFDVKESEIHGMAQRGGSVIGQVRFGPKVYSPSIPLGHADIMLALEEMEALRYLHYLKPEALVILHKKRILPPSLDEKEYSQDTERRIIERGYKLLSLDVEAIAKDIGSSKVVNSILLGVLSLYLPFTLERWEEVISQSVPAKTVELNLKAFREGRTLGEKILSTQN</sequence>
<dbReference type="InterPro" id="IPR052198">
    <property type="entry name" value="IorB_Oxidoreductase"/>
</dbReference>
<feature type="domain" description="Pyruvate/ketoisovalerate oxidoreductase catalytic" evidence="2">
    <location>
        <begin position="13"/>
        <end position="187"/>
    </location>
</feature>
<comment type="caution">
    <text evidence="3">The sequence shown here is derived from an EMBL/GenBank/DDBJ whole genome shotgun (WGS) entry which is preliminary data.</text>
</comment>
<dbReference type="AlphaFoldDB" id="A0A832GNV7"/>
<dbReference type="InterPro" id="IPR002869">
    <property type="entry name" value="Pyrv_flavodox_OxRed_cen"/>
</dbReference>
<evidence type="ECO:0000256" key="1">
    <source>
        <dbReference type="ARBA" id="ARBA00023002"/>
    </source>
</evidence>
<organism evidence="3">
    <name type="scientific">Caldimicrobium thiodismutans</name>
    <dbReference type="NCBI Taxonomy" id="1653476"/>
    <lineage>
        <taxon>Bacteria</taxon>
        <taxon>Pseudomonadati</taxon>
        <taxon>Thermodesulfobacteriota</taxon>
        <taxon>Thermodesulfobacteria</taxon>
        <taxon>Thermodesulfobacteriales</taxon>
        <taxon>Thermodesulfobacteriaceae</taxon>
        <taxon>Caldimicrobium</taxon>
    </lineage>
</organism>
<keyword evidence="3" id="KW-0670">Pyruvate</keyword>
<keyword evidence="1" id="KW-0560">Oxidoreductase</keyword>
<dbReference type="Gene3D" id="3.40.920.10">
    <property type="entry name" value="Pyruvate-ferredoxin oxidoreductase, PFOR, domain III"/>
    <property type="match status" value="1"/>
</dbReference>
<dbReference type="Pfam" id="PF01558">
    <property type="entry name" value="POR"/>
    <property type="match status" value="1"/>
</dbReference>
<name>A0A832GNV7_9BACT</name>
<dbReference type="SUPFAM" id="SSF53323">
    <property type="entry name" value="Pyruvate-ferredoxin oxidoreductase, PFOR, domain III"/>
    <property type="match status" value="1"/>
</dbReference>
<reference evidence="3" key="1">
    <citation type="journal article" date="2020" name="mSystems">
        <title>Genome- and Community-Level Interaction Insights into Carbon Utilization and Element Cycling Functions of Hydrothermarchaeota in Hydrothermal Sediment.</title>
        <authorList>
            <person name="Zhou Z."/>
            <person name="Liu Y."/>
            <person name="Xu W."/>
            <person name="Pan J."/>
            <person name="Luo Z.H."/>
            <person name="Li M."/>
        </authorList>
    </citation>
    <scope>NUCLEOTIDE SEQUENCE [LARGE SCALE GENOMIC DNA]</scope>
    <source>
        <strain evidence="3">SpSt-605</strain>
    </source>
</reference>